<dbReference type="Pfam" id="PF12833">
    <property type="entry name" value="HTH_18"/>
    <property type="match status" value="1"/>
</dbReference>
<proteinExistence type="predicted"/>
<evidence type="ECO:0000259" key="4">
    <source>
        <dbReference type="PROSITE" id="PS01124"/>
    </source>
</evidence>
<keyword evidence="1" id="KW-0805">Transcription regulation</keyword>
<accession>A0ABU9HV38</accession>
<dbReference type="InterPro" id="IPR037923">
    <property type="entry name" value="HTH-like"/>
</dbReference>
<protein>
    <submittedName>
        <fullName evidence="5">Helix-turn-helix domain-containing protein</fullName>
    </submittedName>
</protein>
<evidence type="ECO:0000313" key="6">
    <source>
        <dbReference type="Proteomes" id="UP001464555"/>
    </source>
</evidence>
<dbReference type="RefSeq" id="WP_341696338.1">
    <property type="nucleotide sequence ID" value="NZ_JBBYHR010000003.1"/>
</dbReference>
<evidence type="ECO:0000256" key="1">
    <source>
        <dbReference type="ARBA" id="ARBA00023015"/>
    </source>
</evidence>
<dbReference type="Gene3D" id="1.10.10.60">
    <property type="entry name" value="Homeodomain-like"/>
    <property type="match status" value="1"/>
</dbReference>
<keyword evidence="3" id="KW-0804">Transcription</keyword>
<reference evidence="5 6" key="1">
    <citation type="submission" date="2024-04" db="EMBL/GenBank/DDBJ databases">
        <title>Flavobacterium sp. DGU11 16S ribosomal RNA gene Genome sequencing and assembly.</title>
        <authorList>
            <person name="Park S."/>
        </authorList>
    </citation>
    <scope>NUCLEOTIDE SEQUENCE [LARGE SCALE GENOMIC DNA]</scope>
    <source>
        <strain evidence="5 6">DGU11</strain>
    </source>
</reference>
<evidence type="ECO:0000313" key="5">
    <source>
        <dbReference type="EMBL" id="MEL1244026.1"/>
    </source>
</evidence>
<dbReference type="PANTHER" id="PTHR43280:SF32">
    <property type="entry name" value="TRANSCRIPTIONAL REGULATORY PROTEIN"/>
    <property type="match status" value="1"/>
</dbReference>
<dbReference type="SUPFAM" id="SSF46689">
    <property type="entry name" value="Homeodomain-like"/>
    <property type="match status" value="1"/>
</dbReference>
<dbReference type="PANTHER" id="PTHR43280">
    <property type="entry name" value="ARAC-FAMILY TRANSCRIPTIONAL REGULATOR"/>
    <property type="match status" value="1"/>
</dbReference>
<feature type="domain" description="HTH araC/xylS-type" evidence="4">
    <location>
        <begin position="187"/>
        <end position="285"/>
    </location>
</feature>
<keyword evidence="6" id="KW-1185">Reference proteome</keyword>
<dbReference type="EMBL" id="JBBYHR010000003">
    <property type="protein sequence ID" value="MEL1244026.1"/>
    <property type="molecule type" value="Genomic_DNA"/>
</dbReference>
<evidence type="ECO:0000256" key="3">
    <source>
        <dbReference type="ARBA" id="ARBA00023163"/>
    </source>
</evidence>
<dbReference type="SUPFAM" id="SSF51215">
    <property type="entry name" value="Regulatory protein AraC"/>
    <property type="match status" value="1"/>
</dbReference>
<dbReference type="PROSITE" id="PS01124">
    <property type="entry name" value="HTH_ARAC_FAMILY_2"/>
    <property type="match status" value="1"/>
</dbReference>
<name>A0ABU9HV38_9FLAO</name>
<comment type="caution">
    <text evidence="5">The sequence shown here is derived from an EMBL/GenBank/DDBJ whole genome shotgun (WGS) entry which is preliminary data.</text>
</comment>
<sequence>MYTGNIPVCGMEMFDEGPDHFWIGELKAVSALYPMLEIPHKNSFYSLVFVIAGSGELTVDASGLILENSKAYIIKPGCITTLISDDRTSGKMICFAEDFFSLRYNSNVLSQFSFFEREAKRSLSFTGPQQQKVESLLSLLQEEYKNQGKASAKVLRSYLNILLFELERSYSPMLVLHSVTHSQEKIQEFEKLVEANYVMWKRPSIYAEQLNVSTNYLNKLCKKETGLTAGDLIRRHILLEAQRLLHYTRLTIGEISAKLGFENVSYFVTLFKKHMLHTPEEFRKSQNI</sequence>
<dbReference type="InterPro" id="IPR018060">
    <property type="entry name" value="HTH_AraC"/>
</dbReference>
<evidence type="ECO:0000256" key="2">
    <source>
        <dbReference type="ARBA" id="ARBA00023125"/>
    </source>
</evidence>
<gene>
    <name evidence="5" type="ORF">AAEO56_07120</name>
</gene>
<organism evidence="5 6">
    <name type="scientific">Flavobacterium arundinis</name>
    <dbReference type="NCBI Taxonomy" id="3139143"/>
    <lineage>
        <taxon>Bacteria</taxon>
        <taxon>Pseudomonadati</taxon>
        <taxon>Bacteroidota</taxon>
        <taxon>Flavobacteriia</taxon>
        <taxon>Flavobacteriales</taxon>
        <taxon>Flavobacteriaceae</taxon>
        <taxon>Flavobacterium</taxon>
    </lineage>
</organism>
<keyword evidence="2" id="KW-0238">DNA-binding</keyword>
<dbReference type="InterPro" id="IPR009057">
    <property type="entry name" value="Homeodomain-like_sf"/>
</dbReference>
<dbReference type="Proteomes" id="UP001464555">
    <property type="component" value="Unassembled WGS sequence"/>
</dbReference>
<dbReference type="SMART" id="SM00342">
    <property type="entry name" value="HTH_ARAC"/>
    <property type="match status" value="1"/>
</dbReference>